<evidence type="ECO:0000313" key="1">
    <source>
        <dbReference type="EnsemblMetazoa" id="XP_020903462.2"/>
    </source>
</evidence>
<keyword evidence="2" id="KW-1185">Reference proteome</keyword>
<dbReference type="InterPro" id="IPR053226">
    <property type="entry name" value="Pyrrolopyrazine_biosynth_F"/>
</dbReference>
<dbReference type="PANTHER" id="PTHR48419:SF1">
    <property type="entry name" value="SULFOTRANSFERASE DOMAIN-CONTAINING PROTEIN"/>
    <property type="match status" value="1"/>
</dbReference>
<dbReference type="AlphaFoldDB" id="A0A913XF50"/>
<dbReference type="InterPro" id="IPR027417">
    <property type="entry name" value="P-loop_NTPase"/>
</dbReference>
<evidence type="ECO:0000313" key="2">
    <source>
        <dbReference type="Proteomes" id="UP000887567"/>
    </source>
</evidence>
<dbReference type="PANTHER" id="PTHR48419">
    <property type="entry name" value="SULFOTRANSFERASE DOMAIN-CONTAINING PROTEIN"/>
    <property type="match status" value="1"/>
</dbReference>
<dbReference type="SUPFAM" id="SSF52540">
    <property type="entry name" value="P-loop containing nucleoside triphosphate hydrolases"/>
    <property type="match status" value="1"/>
</dbReference>
<accession>A0A913XF50</accession>
<organism evidence="1 2">
    <name type="scientific">Exaiptasia diaphana</name>
    <name type="common">Tropical sea anemone</name>
    <name type="synonym">Aiptasia pulchella</name>
    <dbReference type="NCBI Taxonomy" id="2652724"/>
    <lineage>
        <taxon>Eukaryota</taxon>
        <taxon>Metazoa</taxon>
        <taxon>Cnidaria</taxon>
        <taxon>Anthozoa</taxon>
        <taxon>Hexacorallia</taxon>
        <taxon>Actiniaria</taxon>
        <taxon>Aiptasiidae</taxon>
        <taxon>Exaiptasia</taxon>
    </lineage>
</organism>
<dbReference type="OrthoDB" id="416710at2759"/>
<dbReference type="RefSeq" id="XP_020903462.2">
    <property type="nucleotide sequence ID" value="XM_021047803.2"/>
</dbReference>
<sequence>MLCKDYEGIDLVFFFKDMAYYMRNKLDLLLEGGLKDFKHSFLIRDPAEVMTSLYRVYKNLDSPGYSNFNQADTGFQELYHLYQFVTEHLDLNPVVVDADDLLDNPSKVLKNYCKAVGIRYEASMTSWEPGPWTHSNPGFCLGWHTSVEKSSGFTPRVKKQDGVLQEQEFPEEVVKVIKEATPYYNKLAAKKQS</sequence>
<name>A0A913XF50_EXADI</name>
<dbReference type="Pfam" id="PF19798">
    <property type="entry name" value="Sulfotransfer_5"/>
    <property type="match status" value="1"/>
</dbReference>
<proteinExistence type="predicted"/>
<protein>
    <recommendedName>
        <fullName evidence="3">Sulfotransferase family protein</fullName>
    </recommendedName>
</protein>
<evidence type="ECO:0008006" key="3">
    <source>
        <dbReference type="Google" id="ProtNLM"/>
    </source>
</evidence>
<dbReference type="KEGG" id="epa:110241880"/>
<dbReference type="EnsemblMetazoa" id="XM_021047803.2">
    <property type="protein sequence ID" value="XP_020903462.2"/>
    <property type="gene ID" value="LOC110241880"/>
</dbReference>
<dbReference type="GeneID" id="110241880"/>
<dbReference type="Gene3D" id="3.40.50.300">
    <property type="entry name" value="P-loop containing nucleotide triphosphate hydrolases"/>
    <property type="match status" value="1"/>
</dbReference>
<dbReference type="Proteomes" id="UP000887567">
    <property type="component" value="Unplaced"/>
</dbReference>
<reference evidence="1" key="1">
    <citation type="submission" date="2022-11" db="UniProtKB">
        <authorList>
            <consortium name="EnsemblMetazoa"/>
        </authorList>
    </citation>
    <scope>IDENTIFICATION</scope>
</reference>